<evidence type="ECO:0000313" key="1">
    <source>
        <dbReference type="EMBL" id="MET4560705.1"/>
    </source>
</evidence>
<accession>A0ABV2PIF7</accession>
<reference evidence="1 2" key="1">
    <citation type="submission" date="2024-06" db="EMBL/GenBank/DDBJ databases">
        <title>Sorghum-associated microbial communities from plants grown in Nebraska, USA.</title>
        <authorList>
            <person name="Schachtman D."/>
        </authorList>
    </citation>
    <scope>NUCLEOTIDE SEQUENCE [LARGE SCALE GENOMIC DNA]</scope>
    <source>
        <strain evidence="1 2">736</strain>
    </source>
</reference>
<dbReference type="EMBL" id="JBEPSB010000006">
    <property type="protein sequence ID" value="MET4560705.1"/>
    <property type="molecule type" value="Genomic_DNA"/>
</dbReference>
<sequence>MKIMDSSDEIIAALDSKEEALKISYLLKKETNKMPN</sequence>
<dbReference type="Proteomes" id="UP001549363">
    <property type="component" value="Unassembled WGS sequence"/>
</dbReference>
<comment type="caution">
    <text evidence="1">The sequence shown here is derived from an EMBL/GenBank/DDBJ whole genome shotgun (WGS) entry which is preliminary data.</text>
</comment>
<evidence type="ECO:0000313" key="2">
    <source>
        <dbReference type="Proteomes" id="UP001549363"/>
    </source>
</evidence>
<proteinExistence type="predicted"/>
<name>A0ABV2PIF7_9BACI</name>
<protein>
    <submittedName>
        <fullName evidence="1">Uncharacterized protein</fullName>
    </submittedName>
</protein>
<organism evidence="1 2">
    <name type="scientific">Lysinibacillus parviboronicapiens</name>
    <dbReference type="NCBI Taxonomy" id="436516"/>
    <lineage>
        <taxon>Bacteria</taxon>
        <taxon>Bacillati</taxon>
        <taxon>Bacillota</taxon>
        <taxon>Bacilli</taxon>
        <taxon>Bacillales</taxon>
        <taxon>Bacillaceae</taxon>
        <taxon>Lysinibacillus</taxon>
    </lineage>
</organism>
<gene>
    <name evidence="1" type="ORF">ABIA69_001849</name>
</gene>
<keyword evidence="2" id="KW-1185">Reference proteome</keyword>